<dbReference type="GO" id="GO:0051301">
    <property type="term" value="P:cell division"/>
    <property type="evidence" value="ECO:0007669"/>
    <property type="project" value="UniProtKB-KW"/>
</dbReference>
<keyword evidence="4" id="KW-1185">Reference proteome</keyword>
<keyword evidence="2" id="KW-0067">ATP-binding</keyword>
<name>A0ABV7TSL7_9NEIS</name>
<dbReference type="PANTHER" id="PTHR12169">
    <property type="entry name" value="ATPASE N2B"/>
    <property type="match status" value="1"/>
</dbReference>
<reference evidence="4" key="1">
    <citation type="journal article" date="2019" name="Int. J. Syst. Evol. Microbiol.">
        <title>The Global Catalogue of Microorganisms (GCM) 10K type strain sequencing project: providing services to taxonomists for standard genome sequencing and annotation.</title>
        <authorList>
            <consortium name="The Broad Institute Genomics Platform"/>
            <consortium name="The Broad Institute Genome Sequencing Center for Infectious Disease"/>
            <person name="Wu L."/>
            <person name="Ma J."/>
        </authorList>
    </citation>
    <scope>NUCLEOTIDE SEQUENCE [LARGE SCALE GENOMIC DNA]</scope>
    <source>
        <strain evidence="4">KCTC 42195</strain>
    </source>
</reference>
<comment type="caution">
    <text evidence="3">The sequence shown here is derived from an EMBL/GenBank/DDBJ whole genome shotgun (WGS) entry which is preliminary data.</text>
</comment>
<proteinExistence type="predicted"/>
<dbReference type="Gene3D" id="3.40.50.300">
    <property type="entry name" value="P-loop containing nucleotide triphosphate hydrolases"/>
    <property type="match status" value="1"/>
</dbReference>
<protein>
    <submittedName>
        <fullName evidence="3">Cell division protein ZapE</fullName>
    </submittedName>
</protein>
<organism evidence="3 4">
    <name type="scientific">Vogesella amnigena</name>
    <dbReference type="NCBI Taxonomy" id="1507449"/>
    <lineage>
        <taxon>Bacteria</taxon>
        <taxon>Pseudomonadati</taxon>
        <taxon>Pseudomonadota</taxon>
        <taxon>Betaproteobacteria</taxon>
        <taxon>Neisseriales</taxon>
        <taxon>Chromobacteriaceae</taxon>
        <taxon>Vogesella</taxon>
    </lineage>
</organism>
<dbReference type="RefSeq" id="WP_390277530.1">
    <property type="nucleotide sequence ID" value="NZ_JBHRYH010000012.1"/>
</dbReference>
<evidence type="ECO:0000313" key="4">
    <source>
        <dbReference type="Proteomes" id="UP001595636"/>
    </source>
</evidence>
<dbReference type="Proteomes" id="UP001595636">
    <property type="component" value="Unassembled WGS sequence"/>
</dbReference>
<dbReference type="EMBL" id="JBHRYH010000012">
    <property type="protein sequence ID" value="MFC3625726.1"/>
    <property type="molecule type" value="Genomic_DNA"/>
</dbReference>
<dbReference type="InterPro" id="IPR027417">
    <property type="entry name" value="P-loop_NTPase"/>
</dbReference>
<dbReference type="Pfam" id="PF03969">
    <property type="entry name" value="AFG1_ATPase"/>
    <property type="match status" value="1"/>
</dbReference>
<accession>A0ABV7TSL7</accession>
<dbReference type="SUPFAM" id="SSF52540">
    <property type="entry name" value="P-loop containing nucleoside triphosphate hydrolases"/>
    <property type="match status" value="1"/>
</dbReference>
<keyword evidence="3" id="KW-0132">Cell division</keyword>
<dbReference type="PANTHER" id="PTHR12169:SF6">
    <property type="entry name" value="AFG1-LIKE ATPASE"/>
    <property type="match status" value="1"/>
</dbReference>
<evidence type="ECO:0000256" key="1">
    <source>
        <dbReference type="ARBA" id="ARBA00022741"/>
    </source>
</evidence>
<dbReference type="NCBIfam" id="NF040713">
    <property type="entry name" value="ZapE"/>
    <property type="match status" value="1"/>
</dbReference>
<gene>
    <name evidence="3" type="primary">zapE</name>
    <name evidence="3" type="ORF">ACFOKJ_06130</name>
</gene>
<keyword evidence="3" id="KW-0131">Cell cycle</keyword>
<evidence type="ECO:0000313" key="3">
    <source>
        <dbReference type="EMBL" id="MFC3625726.1"/>
    </source>
</evidence>
<keyword evidence="1" id="KW-0547">Nucleotide-binding</keyword>
<evidence type="ECO:0000256" key="2">
    <source>
        <dbReference type="ARBA" id="ARBA00022840"/>
    </source>
</evidence>
<dbReference type="InterPro" id="IPR005654">
    <property type="entry name" value="ATPase_AFG1-like"/>
</dbReference>
<sequence>MSQHVFSPPDDGSLSPRSWYQAASRQPGFIHDDAQAAAIEQLETLWESLLDFKGKRNRFLGRSLRKPPVPRGLYLWGGVGRGKSFLMDAFYGCVGYRRKRRVHFHHFMAEIHKQLRTLSSEADPLKTVAERIAHDVRLLCFDEFHVSDIADAMILGRLFSALFEHGVICVMTSNYPPEGLYPNGLMRSNFLPTIALLQANLDVINVDGGNDYRLRELTREPLFLVPAGDDAAARMELMFDRLAGAATELPHVLTVLGREIPLRRHAPGVIWFDFRAICDGPRAQTDYLEIASEYHTVFVSDIPKLEARDAAIARRLTWLVDVFYDHRVKLVASSAVPAEQVYTDGVQASEFFRTASRLTEMQSQSYLQLPHLVDNFKIGDGVVET</sequence>